<keyword evidence="4 7" id="KW-0560">Oxidoreductase</keyword>
<evidence type="ECO:0000256" key="2">
    <source>
        <dbReference type="ARBA" id="ARBA00022630"/>
    </source>
</evidence>
<feature type="domain" description="FAD/NAD(P)-binding" evidence="5">
    <location>
        <begin position="13"/>
        <end position="311"/>
    </location>
</feature>
<comment type="cofactor">
    <cofactor evidence="1">
        <name>FAD</name>
        <dbReference type="ChEBI" id="CHEBI:57692"/>
    </cofactor>
</comment>
<dbReference type="InterPro" id="IPR028202">
    <property type="entry name" value="Reductase_C"/>
</dbReference>
<keyword evidence="8" id="KW-1185">Reference proteome</keyword>
<dbReference type="EC" id="1.18.1.-" evidence="7"/>
<dbReference type="EMBL" id="UWPJ01000007">
    <property type="protein sequence ID" value="VCU68618.1"/>
    <property type="molecule type" value="Genomic_DNA"/>
</dbReference>
<evidence type="ECO:0000256" key="3">
    <source>
        <dbReference type="ARBA" id="ARBA00022827"/>
    </source>
</evidence>
<keyword evidence="3" id="KW-0274">FAD</keyword>
<evidence type="ECO:0000256" key="4">
    <source>
        <dbReference type="ARBA" id="ARBA00023002"/>
    </source>
</evidence>
<keyword evidence="2" id="KW-0285">Flavoprotein</keyword>
<evidence type="ECO:0000313" key="8">
    <source>
        <dbReference type="Proteomes" id="UP000277294"/>
    </source>
</evidence>
<dbReference type="InterPro" id="IPR016156">
    <property type="entry name" value="FAD/NAD-linked_Rdtase_dimer_sf"/>
</dbReference>
<dbReference type="InterPro" id="IPR023753">
    <property type="entry name" value="FAD/NAD-binding_dom"/>
</dbReference>
<dbReference type="Gene3D" id="3.50.50.60">
    <property type="entry name" value="FAD/NAD(P)-binding domain"/>
    <property type="match status" value="2"/>
</dbReference>
<dbReference type="InterPro" id="IPR050446">
    <property type="entry name" value="FAD-oxidoreductase/Apoptosis"/>
</dbReference>
<sequence>MTSTSPSNEQAPLIIVGAGQAGAMAARALRESGYAGRLLLIGDERHAPYERPPLSKAVLSEPEPPALDLLPTGFPAEQGMELLTGRRVARLDPQGRRIQLDDGAWLPFRACLLATGGQVRTLPALPPGTPGVHYLRTLDDALRLRQAMRTADRMLVIGGGFLGLEVASTARAQGMAVTLVEQAPMLLGRAVPPEVSAWLAGRAAAYGIDLRLDARIGSLEARDGGVTAVLADGETLRAPLAVVSVGLVPEVALAQAAGLVIDARNGGVLVDAGCRSSAPGIYAAGDCASRREVGSDAGLRLESWQNANEQARIAAAAMLGVETHPAPQPWFWTDQFDCNIQMMGHGGSGTRYVARGDLSPGRDGGKALIFGVRDGLLAQLIAINAGGDLRAFRDLVGKPLACAPEALGDAAIPAKQLARLALGQARS</sequence>
<dbReference type="AlphaFoldDB" id="A0A3P4AYZ1"/>
<dbReference type="Gene3D" id="3.30.390.30">
    <property type="match status" value="1"/>
</dbReference>
<dbReference type="SUPFAM" id="SSF55424">
    <property type="entry name" value="FAD/NAD-linked reductases, dimerisation (C-terminal) domain"/>
    <property type="match status" value="1"/>
</dbReference>
<dbReference type="InterPro" id="IPR036188">
    <property type="entry name" value="FAD/NAD-bd_sf"/>
</dbReference>
<protein>
    <submittedName>
        <fullName evidence="7">Rhodocoxin reductase</fullName>
        <ecNumber evidence="7">1.18.1.-</ecNumber>
    </submittedName>
</protein>
<dbReference type="PANTHER" id="PTHR43557">
    <property type="entry name" value="APOPTOSIS-INDUCING FACTOR 1"/>
    <property type="match status" value="1"/>
</dbReference>
<dbReference type="Proteomes" id="UP000277294">
    <property type="component" value="Unassembled WGS sequence"/>
</dbReference>
<proteinExistence type="predicted"/>
<evidence type="ECO:0000259" key="5">
    <source>
        <dbReference type="Pfam" id="PF07992"/>
    </source>
</evidence>
<dbReference type="RefSeq" id="WP_124077856.1">
    <property type="nucleotide sequence ID" value="NZ_UWPJ01000007.1"/>
</dbReference>
<dbReference type="Pfam" id="PF07992">
    <property type="entry name" value="Pyr_redox_2"/>
    <property type="match status" value="1"/>
</dbReference>
<evidence type="ECO:0000259" key="6">
    <source>
        <dbReference type="Pfam" id="PF14759"/>
    </source>
</evidence>
<organism evidence="7 8">
    <name type="scientific">Pigmentiphaga humi</name>
    <dbReference type="NCBI Taxonomy" id="2478468"/>
    <lineage>
        <taxon>Bacteria</taxon>
        <taxon>Pseudomonadati</taxon>
        <taxon>Pseudomonadota</taxon>
        <taxon>Betaproteobacteria</taxon>
        <taxon>Burkholderiales</taxon>
        <taxon>Alcaligenaceae</taxon>
        <taxon>Pigmentiphaga</taxon>
    </lineage>
</organism>
<dbReference type="SUPFAM" id="SSF51905">
    <property type="entry name" value="FAD/NAD(P)-binding domain"/>
    <property type="match status" value="2"/>
</dbReference>
<dbReference type="Pfam" id="PF14759">
    <property type="entry name" value="Reductase_C"/>
    <property type="match status" value="1"/>
</dbReference>
<evidence type="ECO:0000313" key="7">
    <source>
        <dbReference type="EMBL" id="VCU68618.1"/>
    </source>
</evidence>
<evidence type="ECO:0000256" key="1">
    <source>
        <dbReference type="ARBA" id="ARBA00001974"/>
    </source>
</evidence>
<dbReference type="OrthoDB" id="9769238at2"/>
<gene>
    <name evidence="7" type="primary">thcD_1</name>
    <name evidence="7" type="ORF">PIGHUM_00675</name>
</gene>
<reference evidence="7 8" key="1">
    <citation type="submission" date="2018-10" db="EMBL/GenBank/DDBJ databases">
        <authorList>
            <person name="Criscuolo A."/>
        </authorList>
    </citation>
    <scope>NUCLEOTIDE SEQUENCE [LARGE SCALE GENOMIC DNA]</scope>
    <source>
        <strain evidence="7">DnA1</strain>
    </source>
</reference>
<dbReference type="GO" id="GO:0016651">
    <property type="term" value="F:oxidoreductase activity, acting on NAD(P)H"/>
    <property type="evidence" value="ECO:0007669"/>
    <property type="project" value="TreeGrafter"/>
</dbReference>
<dbReference type="PANTHER" id="PTHR43557:SF2">
    <property type="entry name" value="RIESKE DOMAIN-CONTAINING PROTEIN-RELATED"/>
    <property type="match status" value="1"/>
</dbReference>
<accession>A0A3P4AYZ1</accession>
<feature type="domain" description="Reductase C-terminal" evidence="6">
    <location>
        <begin position="330"/>
        <end position="417"/>
    </location>
</feature>
<dbReference type="PRINTS" id="PR00411">
    <property type="entry name" value="PNDRDTASEI"/>
</dbReference>
<name>A0A3P4AYZ1_9BURK</name>
<dbReference type="GO" id="GO:0005737">
    <property type="term" value="C:cytoplasm"/>
    <property type="evidence" value="ECO:0007669"/>
    <property type="project" value="TreeGrafter"/>
</dbReference>
<dbReference type="PRINTS" id="PR00368">
    <property type="entry name" value="FADPNR"/>
</dbReference>